<feature type="compositionally biased region" description="Basic residues" evidence="3">
    <location>
        <begin position="655"/>
        <end position="668"/>
    </location>
</feature>
<name>A0A8S1IZJ0_9CHLO</name>
<dbReference type="SMART" id="SM00297">
    <property type="entry name" value="BROMO"/>
    <property type="match status" value="1"/>
</dbReference>
<comment type="caution">
    <text evidence="5">The sequence shown here is derived from an EMBL/GenBank/DDBJ whole genome shotgun (WGS) entry which is preliminary data.</text>
</comment>
<sequence length="916" mass="98563">MGSMVKFSPIQVLDSVIDRLRGQDPLGFFEEPVTDAEAPNYSQVIDNPMCFQRMSEKVRSRAYTTWGAFVRDFELICANAMEYNQRRSKVHKAALQLQRQGKLDLEEMELDARLAIYLLHPGGPSEAMADEVDEAEELGQPKPLNAFLHCPGKYPLPLSPPEAEQVEPDVDSYSCFSGTDEEDTRGWGPVGPADMERFLHNLDEGVAWEPWSSVHGEVEEEDEGAEGDEEGRAKKRKGAADEREDDTSLPEDWQEMCRSVQWRCRWLELRLRALRAQKQHYSFRCQGLTPTTSQSLPCSSPVGSGPFDNMKKSSTTEACPRDGGHLKRKLQRSEIPDLQRDRILHHPFFSLHCGVGKLGKKPREKETEENGSNMTTPGAQSGDDAGGFTDSDDECYAARAHAALGILGEEAKRLINLVQARRKVGQSLPPKPTPLRPQKSQRSISQPKPRISRPDQTKRARSVNEADDLSIGIGTLSGAPSIERPPKHDISVPSVSRLPDEEIEQREKAIKAWRALLLEDPTTSVVPEEVVAALQNVQDQSSDSEATSDEAFLTRHKAMESSEQERHMVVFGPQKKNKTDSKGVLGSKKAPQAKGMQEGHGLGMSAGFPGQRPLDSLEGGLSRERMAGGSVPMGALGSAPSTTAVCYGDESGVRARGRPGRKTGRPRGRPPQIARQSSGWNSSIELTDRSPRLSAGTPRGTSANLGSIGADDAVGIASSALQGVLGPSRTDIDHAAPSDKLKTPRTPLLVKTHTAVHPSALSVGPTQPLLEPSMLPLGPLSRAPQGEPESSSANGLAVGSLSCREPSTGPLGGGQLQLRPPVTMRIGGGRDPGPKDLGAPGIETIPESDEEDLDESGRSGRAEAKVEVEIGSGPAVTIGFGAGVSGTLATWSSPGTLAGFETGGVGQVAEHRDGDK</sequence>
<reference evidence="5" key="1">
    <citation type="submission" date="2020-12" db="EMBL/GenBank/DDBJ databases">
        <authorList>
            <person name="Iha C."/>
        </authorList>
    </citation>
    <scope>NUCLEOTIDE SEQUENCE</scope>
</reference>
<gene>
    <name evidence="5" type="ORF">OSTQU699_LOCUS4572</name>
</gene>
<protein>
    <recommendedName>
        <fullName evidence="4">Bromo domain-containing protein</fullName>
    </recommendedName>
</protein>
<accession>A0A8S1IZJ0</accession>
<feature type="compositionally biased region" description="Polar residues" evidence="3">
    <location>
        <begin position="370"/>
        <end position="379"/>
    </location>
</feature>
<dbReference type="Proteomes" id="UP000708148">
    <property type="component" value="Unassembled WGS sequence"/>
</dbReference>
<keyword evidence="6" id="KW-1185">Reference proteome</keyword>
<dbReference type="AlphaFoldDB" id="A0A8S1IZJ0"/>
<feature type="region of interest" description="Disordered" evidence="3">
    <location>
        <begin position="216"/>
        <end position="250"/>
    </location>
</feature>
<dbReference type="InterPro" id="IPR051831">
    <property type="entry name" value="Bromodomain_contain_prot"/>
</dbReference>
<dbReference type="InterPro" id="IPR001487">
    <property type="entry name" value="Bromodomain"/>
</dbReference>
<feature type="compositionally biased region" description="Acidic residues" evidence="3">
    <location>
        <begin position="218"/>
        <end position="229"/>
    </location>
</feature>
<feature type="region of interest" description="Disordered" evidence="3">
    <location>
        <begin position="575"/>
        <end position="706"/>
    </location>
</feature>
<dbReference type="PANTHER" id="PTHR22881:SF27">
    <property type="entry name" value="BROMODOMAIN CONTAINING 7_9"/>
    <property type="match status" value="1"/>
</dbReference>
<evidence type="ECO:0000256" key="3">
    <source>
        <dbReference type="SAM" id="MobiDB-lite"/>
    </source>
</evidence>
<evidence type="ECO:0000313" key="5">
    <source>
        <dbReference type="EMBL" id="CAD7699213.1"/>
    </source>
</evidence>
<dbReference type="CDD" id="cd04369">
    <property type="entry name" value="Bromodomain"/>
    <property type="match status" value="1"/>
</dbReference>
<evidence type="ECO:0000256" key="1">
    <source>
        <dbReference type="ARBA" id="ARBA00023117"/>
    </source>
</evidence>
<feature type="region of interest" description="Disordered" evidence="3">
    <location>
        <begin position="355"/>
        <end position="390"/>
    </location>
</feature>
<feature type="compositionally biased region" description="Basic and acidic residues" evidence="3">
    <location>
        <begin position="452"/>
        <end position="464"/>
    </location>
</feature>
<organism evidence="5 6">
    <name type="scientific">Ostreobium quekettii</name>
    <dbReference type="NCBI Taxonomy" id="121088"/>
    <lineage>
        <taxon>Eukaryota</taxon>
        <taxon>Viridiplantae</taxon>
        <taxon>Chlorophyta</taxon>
        <taxon>core chlorophytes</taxon>
        <taxon>Ulvophyceae</taxon>
        <taxon>TCBD clade</taxon>
        <taxon>Bryopsidales</taxon>
        <taxon>Ostreobineae</taxon>
        <taxon>Ostreobiaceae</taxon>
        <taxon>Ostreobium</taxon>
    </lineage>
</organism>
<evidence type="ECO:0000259" key="4">
    <source>
        <dbReference type="PROSITE" id="PS50014"/>
    </source>
</evidence>
<dbReference type="Gene3D" id="1.20.920.10">
    <property type="entry name" value="Bromodomain-like"/>
    <property type="match status" value="1"/>
</dbReference>
<dbReference type="PROSITE" id="PS50014">
    <property type="entry name" value="BROMODOMAIN_2"/>
    <property type="match status" value="1"/>
</dbReference>
<proteinExistence type="predicted"/>
<dbReference type="EMBL" id="CAJHUC010000972">
    <property type="protein sequence ID" value="CAD7699213.1"/>
    <property type="molecule type" value="Genomic_DNA"/>
</dbReference>
<dbReference type="InterPro" id="IPR036427">
    <property type="entry name" value="Bromodomain-like_sf"/>
</dbReference>
<evidence type="ECO:0000313" key="6">
    <source>
        <dbReference type="Proteomes" id="UP000708148"/>
    </source>
</evidence>
<dbReference type="SUPFAM" id="SSF47370">
    <property type="entry name" value="Bromodomain"/>
    <property type="match status" value="1"/>
</dbReference>
<dbReference type="PANTHER" id="PTHR22881">
    <property type="entry name" value="BROMODOMAIN CONTAINING PROTEIN"/>
    <property type="match status" value="1"/>
</dbReference>
<keyword evidence="1 2" id="KW-0103">Bromodomain</keyword>
<dbReference type="OrthoDB" id="21449at2759"/>
<evidence type="ECO:0000256" key="2">
    <source>
        <dbReference type="PROSITE-ProRule" id="PRU00035"/>
    </source>
</evidence>
<feature type="compositionally biased region" description="Polar residues" evidence="3">
    <location>
        <begin position="674"/>
        <end position="685"/>
    </location>
</feature>
<feature type="region of interest" description="Disordered" evidence="3">
    <location>
        <begin position="423"/>
        <end position="494"/>
    </location>
</feature>
<feature type="region of interest" description="Disordered" evidence="3">
    <location>
        <begin position="773"/>
        <end position="862"/>
    </location>
</feature>
<feature type="domain" description="Bromo" evidence="4">
    <location>
        <begin position="21"/>
        <end position="91"/>
    </location>
</feature>
<dbReference type="Pfam" id="PF00439">
    <property type="entry name" value="Bromodomain"/>
    <property type="match status" value="1"/>
</dbReference>
<dbReference type="PRINTS" id="PR00503">
    <property type="entry name" value="BROMODOMAIN"/>
</dbReference>